<dbReference type="Pfam" id="PF12987">
    <property type="entry name" value="DUF3871"/>
    <property type="match status" value="1"/>
</dbReference>
<reference evidence="2" key="1">
    <citation type="journal article" date="2019" name="Int. J. Syst. Evol. Microbiol.">
        <title>The Global Catalogue of Microorganisms (GCM) 10K type strain sequencing project: providing services to taxonomists for standard genome sequencing and annotation.</title>
        <authorList>
            <consortium name="The Broad Institute Genomics Platform"/>
            <consortium name="The Broad Institute Genome Sequencing Center for Infectious Disease"/>
            <person name="Wu L."/>
            <person name="Ma J."/>
        </authorList>
    </citation>
    <scope>NUCLEOTIDE SEQUENCE [LARGE SCALE GENOMIC DNA]</scope>
    <source>
        <strain evidence="2">KCTC 22671</strain>
    </source>
</reference>
<gene>
    <name evidence="1" type="ORF">ACFS5J_06755</name>
</gene>
<evidence type="ECO:0000313" key="2">
    <source>
        <dbReference type="Proteomes" id="UP001597534"/>
    </source>
</evidence>
<dbReference type="RefSeq" id="WP_379811308.1">
    <property type="nucleotide sequence ID" value="NZ_JBHUPC010000012.1"/>
</dbReference>
<dbReference type="Proteomes" id="UP001597534">
    <property type="component" value="Unassembled WGS sequence"/>
</dbReference>
<name>A0ABW5YKY9_9FLAO</name>
<comment type="caution">
    <text evidence="1">The sequence shown here is derived from an EMBL/GenBank/DDBJ whole genome shotgun (WGS) entry which is preliminary data.</text>
</comment>
<dbReference type="InterPro" id="IPR024353">
    <property type="entry name" value="DUF3871"/>
</dbReference>
<sequence>METTLQQNISHQIIEEDAIVQSKTSSFIEANTLPVTLEHLKNDCIIPVFAKDNETTISHYQFINTVKNVIQDVLGYQGNLVPEIRVSHVIKGRIPSAIGKPAKDLLEEEKTIYYERMAFLFEIPEISEIVNGNPLNLCIGGVRAYNQENLFSKKSIEKFKLFIGFQNKVCTNLCIATDGLKEDLRVSSIEELANRTNILFESYDKKKHLELMRSMNDYYLTENQFAHLIGKMKLFPHLDKTIKNEIFTLKINDSQINSIVRDYHLDENFAKSADDKISLWNVYNLFTEANKSTYIDSNLERNVNAYEFINYLFKTLQNNQTDYFIYNNTIAFS</sequence>
<organism evidence="1 2">
    <name type="scientific">Flavobacterium chuncheonense</name>
    <dbReference type="NCBI Taxonomy" id="2026653"/>
    <lineage>
        <taxon>Bacteria</taxon>
        <taxon>Pseudomonadati</taxon>
        <taxon>Bacteroidota</taxon>
        <taxon>Flavobacteriia</taxon>
        <taxon>Flavobacteriales</taxon>
        <taxon>Flavobacteriaceae</taxon>
        <taxon>Flavobacterium</taxon>
    </lineage>
</organism>
<accession>A0ABW5YKY9</accession>
<evidence type="ECO:0000313" key="1">
    <source>
        <dbReference type="EMBL" id="MFD2891708.1"/>
    </source>
</evidence>
<proteinExistence type="predicted"/>
<dbReference type="EMBL" id="JBHUPC010000012">
    <property type="protein sequence ID" value="MFD2891708.1"/>
    <property type="molecule type" value="Genomic_DNA"/>
</dbReference>
<protein>
    <submittedName>
        <fullName evidence="1">DUF3871 family protein</fullName>
    </submittedName>
</protein>
<keyword evidence="2" id="KW-1185">Reference proteome</keyword>